<keyword evidence="7" id="KW-0812">Transmembrane</keyword>
<evidence type="ECO:0000256" key="5">
    <source>
        <dbReference type="ARBA" id="ARBA00022927"/>
    </source>
</evidence>
<organism evidence="8 9">
    <name type="scientific">Platanthera zijinensis</name>
    <dbReference type="NCBI Taxonomy" id="2320716"/>
    <lineage>
        <taxon>Eukaryota</taxon>
        <taxon>Viridiplantae</taxon>
        <taxon>Streptophyta</taxon>
        <taxon>Embryophyta</taxon>
        <taxon>Tracheophyta</taxon>
        <taxon>Spermatophyta</taxon>
        <taxon>Magnoliopsida</taxon>
        <taxon>Liliopsida</taxon>
        <taxon>Asparagales</taxon>
        <taxon>Orchidaceae</taxon>
        <taxon>Orchidoideae</taxon>
        <taxon>Orchideae</taxon>
        <taxon>Orchidinae</taxon>
        <taxon>Platanthera</taxon>
    </lineage>
</organism>
<evidence type="ECO:0000256" key="1">
    <source>
        <dbReference type="ARBA" id="ARBA00004308"/>
    </source>
</evidence>
<keyword evidence="3" id="KW-0813">Transport</keyword>
<dbReference type="PANTHER" id="PTHR22781">
    <property type="entry name" value="DELTA ADAPTIN-RELATED"/>
    <property type="match status" value="1"/>
</dbReference>
<keyword evidence="5" id="KW-0653">Protein transport</keyword>
<evidence type="ECO:0000313" key="8">
    <source>
        <dbReference type="EMBL" id="KAK8938455.1"/>
    </source>
</evidence>
<dbReference type="SUPFAM" id="SSF48371">
    <property type="entry name" value="ARM repeat"/>
    <property type="match status" value="1"/>
</dbReference>
<dbReference type="Proteomes" id="UP001418222">
    <property type="component" value="Unassembled WGS sequence"/>
</dbReference>
<sequence>MDFDWYVSLLAEMVRNPHFMKGEEVERQLVDIALRVKEARPELVRVARDLLIDPALLENPFLHRVHSAVAWISGEFIKFSRNPMEIVEALLQPRTSFLPSLVRAVYVQAVFKVVSFCFISFMNVGIISDSKVILIRILMLQARMILMKPVNHGGEGIFFHPISKPSNIYNLILKEFHQYQNVKFSVQYFHIHYIKF</sequence>
<proteinExistence type="inferred from homology"/>
<accession>A0AAP0G5G2</accession>
<reference evidence="8 9" key="1">
    <citation type="journal article" date="2022" name="Nat. Plants">
        <title>Genomes of leafy and leafless Platanthera orchids illuminate the evolution of mycoheterotrophy.</title>
        <authorList>
            <person name="Li M.H."/>
            <person name="Liu K.W."/>
            <person name="Li Z."/>
            <person name="Lu H.C."/>
            <person name="Ye Q.L."/>
            <person name="Zhang D."/>
            <person name="Wang J.Y."/>
            <person name="Li Y.F."/>
            <person name="Zhong Z.M."/>
            <person name="Liu X."/>
            <person name="Yu X."/>
            <person name="Liu D.K."/>
            <person name="Tu X.D."/>
            <person name="Liu B."/>
            <person name="Hao Y."/>
            <person name="Liao X.Y."/>
            <person name="Jiang Y.T."/>
            <person name="Sun W.H."/>
            <person name="Chen J."/>
            <person name="Chen Y.Q."/>
            <person name="Ai Y."/>
            <person name="Zhai J.W."/>
            <person name="Wu S.S."/>
            <person name="Zhou Z."/>
            <person name="Hsiao Y.Y."/>
            <person name="Wu W.L."/>
            <person name="Chen Y.Y."/>
            <person name="Lin Y.F."/>
            <person name="Hsu J.L."/>
            <person name="Li C.Y."/>
            <person name="Wang Z.W."/>
            <person name="Zhao X."/>
            <person name="Zhong W.Y."/>
            <person name="Ma X.K."/>
            <person name="Ma L."/>
            <person name="Huang J."/>
            <person name="Chen G.Z."/>
            <person name="Huang M.Z."/>
            <person name="Huang L."/>
            <person name="Peng D.H."/>
            <person name="Luo Y.B."/>
            <person name="Zou S.Q."/>
            <person name="Chen S.P."/>
            <person name="Lan S."/>
            <person name="Tsai W.C."/>
            <person name="Van de Peer Y."/>
            <person name="Liu Z.J."/>
        </authorList>
    </citation>
    <scope>NUCLEOTIDE SEQUENCE [LARGE SCALE GENOMIC DNA]</scope>
    <source>
        <strain evidence="8">Lor287</strain>
    </source>
</reference>
<evidence type="ECO:0000256" key="4">
    <source>
        <dbReference type="ARBA" id="ARBA00022737"/>
    </source>
</evidence>
<gene>
    <name evidence="8" type="primary">DELTA-ADR</name>
    <name evidence="8" type="ORF">KSP39_PZI011188</name>
</gene>
<dbReference type="InterPro" id="IPR017105">
    <property type="entry name" value="AP3_complex_dsu"/>
</dbReference>
<evidence type="ECO:0000256" key="7">
    <source>
        <dbReference type="SAM" id="Phobius"/>
    </source>
</evidence>
<keyword evidence="7" id="KW-1133">Transmembrane helix</keyword>
<protein>
    <submittedName>
        <fullName evidence="8">AP-3 complex subunit delta</fullName>
    </submittedName>
</protein>
<evidence type="ECO:0000256" key="2">
    <source>
        <dbReference type="ARBA" id="ARBA00006613"/>
    </source>
</evidence>
<comment type="subcellular location">
    <subcellularLocation>
        <location evidence="1">Endomembrane system</location>
    </subcellularLocation>
</comment>
<comment type="caution">
    <text evidence="8">The sequence shown here is derived from an EMBL/GenBank/DDBJ whole genome shotgun (WGS) entry which is preliminary data.</text>
</comment>
<dbReference type="AlphaFoldDB" id="A0AAP0G5G2"/>
<name>A0AAP0G5G2_9ASPA</name>
<evidence type="ECO:0000313" key="9">
    <source>
        <dbReference type="Proteomes" id="UP001418222"/>
    </source>
</evidence>
<keyword evidence="6 7" id="KW-0472">Membrane</keyword>
<evidence type="ECO:0000256" key="6">
    <source>
        <dbReference type="ARBA" id="ARBA00023136"/>
    </source>
</evidence>
<dbReference type="Gene3D" id="1.25.10.10">
    <property type="entry name" value="Leucine-rich Repeat Variant"/>
    <property type="match status" value="1"/>
</dbReference>
<evidence type="ECO:0000256" key="3">
    <source>
        <dbReference type="ARBA" id="ARBA00022448"/>
    </source>
</evidence>
<dbReference type="InterPro" id="IPR016024">
    <property type="entry name" value="ARM-type_fold"/>
</dbReference>
<dbReference type="InterPro" id="IPR011989">
    <property type="entry name" value="ARM-like"/>
</dbReference>
<dbReference type="GO" id="GO:0030123">
    <property type="term" value="C:AP-3 adaptor complex"/>
    <property type="evidence" value="ECO:0007669"/>
    <property type="project" value="InterPro"/>
</dbReference>
<keyword evidence="9" id="KW-1185">Reference proteome</keyword>
<dbReference type="EMBL" id="JBBWWQ010000009">
    <property type="protein sequence ID" value="KAK8938455.1"/>
    <property type="molecule type" value="Genomic_DNA"/>
</dbReference>
<dbReference type="GO" id="GO:0006896">
    <property type="term" value="P:Golgi to vacuole transport"/>
    <property type="evidence" value="ECO:0007669"/>
    <property type="project" value="TreeGrafter"/>
</dbReference>
<dbReference type="GO" id="GO:0006623">
    <property type="term" value="P:protein targeting to vacuole"/>
    <property type="evidence" value="ECO:0007669"/>
    <property type="project" value="TreeGrafter"/>
</dbReference>
<dbReference type="GO" id="GO:0010008">
    <property type="term" value="C:endosome membrane"/>
    <property type="evidence" value="ECO:0007669"/>
    <property type="project" value="TreeGrafter"/>
</dbReference>
<feature type="transmembrane region" description="Helical" evidence="7">
    <location>
        <begin position="105"/>
        <end position="127"/>
    </location>
</feature>
<keyword evidence="4" id="KW-0677">Repeat</keyword>
<dbReference type="PANTHER" id="PTHR22781:SF12">
    <property type="entry name" value="AP-3 COMPLEX SUBUNIT DELTA-1"/>
    <property type="match status" value="1"/>
</dbReference>
<comment type="similarity">
    <text evidence="2">Belongs to the adaptor complexes large subunit family.</text>
</comment>